<reference evidence="1" key="1">
    <citation type="submission" date="2019-10" db="EMBL/GenBank/DDBJ databases">
        <authorList>
            <consortium name="DOE Joint Genome Institute"/>
            <person name="Kuo A."/>
            <person name="Miyauchi S."/>
            <person name="Kiss E."/>
            <person name="Drula E."/>
            <person name="Kohler A."/>
            <person name="Sanchez-Garcia M."/>
            <person name="Andreopoulos B."/>
            <person name="Barry K.W."/>
            <person name="Bonito G."/>
            <person name="Buee M."/>
            <person name="Carver A."/>
            <person name="Chen C."/>
            <person name="Cichocki N."/>
            <person name="Clum A."/>
            <person name="Culley D."/>
            <person name="Crous P.W."/>
            <person name="Fauchery L."/>
            <person name="Girlanda M."/>
            <person name="Hayes R."/>
            <person name="Keri Z."/>
            <person name="LaButti K."/>
            <person name="Lipzen A."/>
            <person name="Lombard V."/>
            <person name="Magnuson J."/>
            <person name="Maillard F."/>
            <person name="Morin E."/>
            <person name="Murat C."/>
            <person name="Nolan M."/>
            <person name="Ohm R."/>
            <person name="Pangilinan J."/>
            <person name="Pereira M."/>
            <person name="Perotto S."/>
            <person name="Peter M."/>
            <person name="Riley R."/>
            <person name="Sitrit Y."/>
            <person name="Stielow B."/>
            <person name="Szollosi G."/>
            <person name="Zifcakova L."/>
            <person name="Stursova M."/>
            <person name="Spatafora J.W."/>
            <person name="Tedersoo L."/>
            <person name="Vaario L.-M."/>
            <person name="Yamada A."/>
            <person name="Yan M."/>
            <person name="Wang P."/>
            <person name="Xu J."/>
            <person name="Bruns T."/>
            <person name="Baldrian P."/>
            <person name="Vilgalys R."/>
            <person name="Henrissat B."/>
            <person name="Grigoriev I.V."/>
            <person name="Hibbett D."/>
            <person name="Nagy L.G."/>
            <person name="Martin F.M."/>
        </authorList>
    </citation>
    <scope>NUCLEOTIDE SEQUENCE</scope>
    <source>
        <strain evidence="1">BED1</strain>
    </source>
</reference>
<name>A0AAD4GEL5_BOLED</name>
<evidence type="ECO:0000313" key="2">
    <source>
        <dbReference type="Proteomes" id="UP001194468"/>
    </source>
</evidence>
<protein>
    <submittedName>
        <fullName evidence="1">Uncharacterized protein</fullName>
    </submittedName>
</protein>
<dbReference type="Proteomes" id="UP001194468">
    <property type="component" value="Unassembled WGS sequence"/>
</dbReference>
<evidence type="ECO:0000313" key="1">
    <source>
        <dbReference type="EMBL" id="KAF8439453.1"/>
    </source>
</evidence>
<dbReference type="InterPro" id="IPR046521">
    <property type="entry name" value="DUF6698"/>
</dbReference>
<dbReference type="Pfam" id="PF20414">
    <property type="entry name" value="DUF6698"/>
    <property type="match status" value="1"/>
</dbReference>
<comment type="caution">
    <text evidence="1">The sequence shown here is derived from an EMBL/GenBank/DDBJ whole genome shotgun (WGS) entry which is preliminary data.</text>
</comment>
<organism evidence="1 2">
    <name type="scientific">Boletus edulis BED1</name>
    <dbReference type="NCBI Taxonomy" id="1328754"/>
    <lineage>
        <taxon>Eukaryota</taxon>
        <taxon>Fungi</taxon>
        <taxon>Dikarya</taxon>
        <taxon>Basidiomycota</taxon>
        <taxon>Agaricomycotina</taxon>
        <taxon>Agaricomycetes</taxon>
        <taxon>Agaricomycetidae</taxon>
        <taxon>Boletales</taxon>
        <taxon>Boletineae</taxon>
        <taxon>Boletaceae</taxon>
        <taxon>Boletoideae</taxon>
        <taxon>Boletus</taxon>
    </lineage>
</organism>
<keyword evidence="2" id="KW-1185">Reference proteome</keyword>
<accession>A0AAD4GEL5</accession>
<gene>
    <name evidence="1" type="ORF">L210DRAFT_858041</name>
</gene>
<sequence length="165" mass="19086">MDRTKKKIKNGVIKVTAQKNPVFLYDGDIFGENFNPNNVADGFLCGFLVEHIMKHIFTSPLSALSSSKSQSICANNTKIHKITQVDGYYIAYAAVHRIFISTILKAWFNICSQDKFIDADSHFRFPDFYYRIVDFITNSTDADWVKELLGRYNKWVAIIMMILYY</sequence>
<proteinExistence type="predicted"/>
<dbReference type="EMBL" id="WHUW01000014">
    <property type="protein sequence ID" value="KAF8439453.1"/>
    <property type="molecule type" value="Genomic_DNA"/>
</dbReference>
<dbReference type="AlphaFoldDB" id="A0AAD4GEL5"/>
<reference evidence="1" key="2">
    <citation type="journal article" date="2020" name="Nat. Commun.">
        <title>Large-scale genome sequencing of mycorrhizal fungi provides insights into the early evolution of symbiotic traits.</title>
        <authorList>
            <person name="Miyauchi S."/>
            <person name="Kiss E."/>
            <person name="Kuo A."/>
            <person name="Drula E."/>
            <person name="Kohler A."/>
            <person name="Sanchez-Garcia M."/>
            <person name="Morin E."/>
            <person name="Andreopoulos B."/>
            <person name="Barry K.W."/>
            <person name="Bonito G."/>
            <person name="Buee M."/>
            <person name="Carver A."/>
            <person name="Chen C."/>
            <person name="Cichocki N."/>
            <person name="Clum A."/>
            <person name="Culley D."/>
            <person name="Crous P.W."/>
            <person name="Fauchery L."/>
            <person name="Girlanda M."/>
            <person name="Hayes R.D."/>
            <person name="Keri Z."/>
            <person name="LaButti K."/>
            <person name="Lipzen A."/>
            <person name="Lombard V."/>
            <person name="Magnuson J."/>
            <person name="Maillard F."/>
            <person name="Murat C."/>
            <person name="Nolan M."/>
            <person name="Ohm R.A."/>
            <person name="Pangilinan J."/>
            <person name="Pereira M.F."/>
            <person name="Perotto S."/>
            <person name="Peter M."/>
            <person name="Pfister S."/>
            <person name="Riley R."/>
            <person name="Sitrit Y."/>
            <person name="Stielow J.B."/>
            <person name="Szollosi G."/>
            <person name="Zifcakova L."/>
            <person name="Stursova M."/>
            <person name="Spatafora J.W."/>
            <person name="Tedersoo L."/>
            <person name="Vaario L.M."/>
            <person name="Yamada A."/>
            <person name="Yan M."/>
            <person name="Wang P."/>
            <person name="Xu J."/>
            <person name="Bruns T."/>
            <person name="Baldrian P."/>
            <person name="Vilgalys R."/>
            <person name="Dunand C."/>
            <person name="Henrissat B."/>
            <person name="Grigoriev I.V."/>
            <person name="Hibbett D."/>
            <person name="Nagy L.G."/>
            <person name="Martin F.M."/>
        </authorList>
    </citation>
    <scope>NUCLEOTIDE SEQUENCE</scope>
    <source>
        <strain evidence="1">BED1</strain>
    </source>
</reference>